<dbReference type="InterPro" id="IPR036291">
    <property type="entry name" value="NAD(P)-bd_dom_sf"/>
</dbReference>
<dbReference type="Gene3D" id="3.40.50.720">
    <property type="entry name" value="NAD(P)-binding Rossmann-like Domain"/>
    <property type="match status" value="1"/>
</dbReference>
<feature type="domain" description="NAD-dependent epimerase/dehydratase" evidence="2">
    <location>
        <begin position="57"/>
        <end position="305"/>
    </location>
</feature>
<evidence type="ECO:0000259" key="2">
    <source>
        <dbReference type="Pfam" id="PF01370"/>
    </source>
</evidence>
<dbReference type="InterPro" id="IPR050425">
    <property type="entry name" value="NAD(P)_dehydrat-like"/>
</dbReference>
<dbReference type="PANTHER" id="PTHR10366:SF852">
    <property type="entry name" value="CINNAMOYL-COA REDUCTASE CAD2"/>
    <property type="match status" value="1"/>
</dbReference>
<keyword evidence="4" id="KW-1185">Reference proteome</keyword>
<dbReference type="Proteomes" id="UP001165080">
    <property type="component" value="Unassembled WGS sequence"/>
</dbReference>
<dbReference type="AlphaFoldDB" id="A0A9W6BSR6"/>
<evidence type="ECO:0000313" key="3">
    <source>
        <dbReference type="EMBL" id="GLC57230.1"/>
    </source>
</evidence>
<dbReference type="EMBL" id="BRXU01000018">
    <property type="protein sequence ID" value="GLC57230.1"/>
    <property type="molecule type" value="Genomic_DNA"/>
</dbReference>
<keyword evidence="1" id="KW-0560">Oxidoreductase</keyword>
<sequence>MPSWLIPVGSRADDDVILPQTWSGGSDGDRVPLFPAELEAQPCRVCVTGGCGADPWVGATGYVAGPIVARLLAAGHTVHATCRDPSSVKSVSALRSLPGAPKRLRLFQADLMKPGSYDEAVAGCDYVIHTASPFLLLVDPKRVAEELVEPAVRGVENVIASVNKSETVRRVVMTSSIAATYSTPRDHGGPDRAMDEQCWNTTASPSFLPYSYSKTQAERHAWELAGQQSRWRLVVINPGLVFGPPVGATCAANESVALLRRICRGLMYPWAPNIGIAHVDIRDVAAAHCLAMVTEGAAGRYLVVGGGVRMLRLTQVLERLYPGGSMRASPLVAPRWIAARLAPVLAGVGRDFIEANWGPPPNFSTTKAAEELGLRNWVPLEASLYDMVEGLADKGLLRHPLATDDRCMPVWGAAGGGRGARKLSTSQSAGATPRVNVGVLLNAAVRSPSI</sequence>
<accession>A0A9W6BSR6</accession>
<reference evidence="3 4" key="1">
    <citation type="journal article" date="2023" name="Commun. Biol.">
        <title>Reorganization of the ancestral sex-determining regions during the evolution of trioecy in Pleodorina starrii.</title>
        <authorList>
            <person name="Takahashi K."/>
            <person name="Suzuki S."/>
            <person name="Kawai-Toyooka H."/>
            <person name="Yamamoto K."/>
            <person name="Hamaji T."/>
            <person name="Ootsuki R."/>
            <person name="Yamaguchi H."/>
            <person name="Kawachi M."/>
            <person name="Higashiyama T."/>
            <person name="Nozaki H."/>
        </authorList>
    </citation>
    <scope>NUCLEOTIDE SEQUENCE [LARGE SCALE GENOMIC DNA]</scope>
    <source>
        <strain evidence="3 4">NIES-4479</strain>
    </source>
</reference>
<dbReference type="PANTHER" id="PTHR10366">
    <property type="entry name" value="NAD DEPENDENT EPIMERASE/DEHYDRATASE"/>
    <property type="match status" value="1"/>
</dbReference>
<dbReference type="GO" id="GO:0016616">
    <property type="term" value="F:oxidoreductase activity, acting on the CH-OH group of donors, NAD or NADP as acceptor"/>
    <property type="evidence" value="ECO:0007669"/>
    <property type="project" value="TreeGrafter"/>
</dbReference>
<proteinExistence type="predicted"/>
<comment type="caution">
    <text evidence="3">The sequence shown here is derived from an EMBL/GenBank/DDBJ whole genome shotgun (WGS) entry which is preliminary data.</text>
</comment>
<evidence type="ECO:0000256" key="1">
    <source>
        <dbReference type="ARBA" id="ARBA00023002"/>
    </source>
</evidence>
<dbReference type="SUPFAM" id="SSF51735">
    <property type="entry name" value="NAD(P)-binding Rossmann-fold domains"/>
    <property type="match status" value="1"/>
</dbReference>
<dbReference type="FunFam" id="3.40.50.720:FF:000085">
    <property type="entry name" value="Dihydroflavonol reductase"/>
    <property type="match status" value="1"/>
</dbReference>
<dbReference type="Pfam" id="PF01370">
    <property type="entry name" value="Epimerase"/>
    <property type="match status" value="1"/>
</dbReference>
<organism evidence="3 4">
    <name type="scientific">Pleodorina starrii</name>
    <dbReference type="NCBI Taxonomy" id="330485"/>
    <lineage>
        <taxon>Eukaryota</taxon>
        <taxon>Viridiplantae</taxon>
        <taxon>Chlorophyta</taxon>
        <taxon>core chlorophytes</taxon>
        <taxon>Chlorophyceae</taxon>
        <taxon>CS clade</taxon>
        <taxon>Chlamydomonadales</taxon>
        <taxon>Volvocaceae</taxon>
        <taxon>Pleodorina</taxon>
    </lineage>
</organism>
<evidence type="ECO:0000313" key="4">
    <source>
        <dbReference type="Proteomes" id="UP001165080"/>
    </source>
</evidence>
<gene>
    <name evidence="3" type="primary">PLEST009239</name>
    <name evidence="3" type="ORF">PLESTB_001201800</name>
</gene>
<name>A0A9W6BSR6_9CHLO</name>
<protein>
    <recommendedName>
        <fullName evidence="2">NAD-dependent epimerase/dehydratase domain-containing protein</fullName>
    </recommendedName>
</protein>
<dbReference type="InterPro" id="IPR001509">
    <property type="entry name" value="Epimerase_deHydtase"/>
</dbReference>